<dbReference type="InterPro" id="IPR012349">
    <property type="entry name" value="Split_barrel_FMN-bd"/>
</dbReference>
<dbReference type="AlphaFoldDB" id="W9GD04"/>
<evidence type="ECO:0000313" key="2">
    <source>
        <dbReference type="Proteomes" id="UP000019489"/>
    </source>
</evidence>
<gene>
    <name evidence="1" type="ORF">N865_04070</name>
</gene>
<dbReference type="STRING" id="1386089.N865_04070"/>
<evidence type="ECO:0000313" key="1">
    <source>
        <dbReference type="EMBL" id="EWT03097.1"/>
    </source>
</evidence>
<organism evidence="1 2">
    <name type="scientific">Intrasporangium oryzae NRRL B-24470</name>
    <dbReference type="NCBI Taxonomy" id="1386089"/>
    <lineage>
        <taxon>Bacteria</taxon>
        <taxon>Bacillati</taxon>
        <taxon>Actinomycetota</taxon>
        <taxon>Actinomycetes</taxon>
        <taxon>Micrococcales</taxon>
        <taxon>Intrasporangiaceae</taxon>
        <taxon>Intrasporangium</taxon>
    </lineage>
</organism>
<dbReference type="eggNOG" id="COG3467">
    <property type="taxonomic scope" value="Bacteria"/>
</dbReference>
<comment type="caution">
    <text evidence="1">The sequence shown here is derived from an EMBL/GenBank/DDBJ whole genome shotgun (WGS) entry which is preliminary data.</text>
</comment>
<dbReference type="RefSeq" id="WP_034801655.1">
    <property type="nucleotide sequence ID" value="NZ_AWSA01000005.1"/>
</dbReference>
<reference evidence="1 2" key="1">
    <citation type="submission" date="2013-08" db="EMBL/GenBank/DDBJ databases">
        <title>Intrasporangium oryzae NRRL B-24470.</title>
        <authorList>
            <person name="Liu H."/>
            <person name="Wang G."/>
        </authorList>
    </citation>
    <scope>NUCLEOTIDE SEQUENCE [LARGE SCALE GENOMIC DNA]</scope>
    <source>
        <strain evidence="1 2">NRRL B-24470</strain>
    </source>
</reference>
<sequence length="167" mass="18480">MTSEQGNLELLQAPVAQQLLRAAIPAHFAYQWTDGTPRVIPIGFHWNGEEIVLGTPMDAPKLKALRDGQSVALCIDTDTMPYKVLEIRGTVRMDVIEGIAPEYESMTYRNLGEESGQAWLTTLAAICPRMTRVFIRPEWVALLDFETRFPSAIERAMEAASTEGAGA</sequence>
<accession>W9GD04</accession>
<dbReference type="SUPFAM" id="SSF50475">
    <property type="entry name" value="FMN-binding split barrel"/>
    <property type="match status" value="1"/>
</dbReference>
<dbReference type="Gene3D" id="2.30.110.10">
    <property type="entry name" value="Electron Transport, Fmn-binding Protein, Chain A"/>
    <property type="match status" value="1"/>
</dbReference>
<dbReference type="Proteomes" id="UP000019489">
    <property type="component" value="Unassembled WGS sequence"/>
</dbReference>
<dbReference type="OrthoDB" id="7062584at2"/>
<dbReference type="EMBL" id="AWSA01000005">
    <property type="protein sequence ID" value="EWT03097.1"/>
    <property type="molecule type" value="Genomic_DNA"/>
</dbReference>
<keyword evidence="2" id="KW-1185">Reference proteome</keyword>
<protein>
    <submittedName>
        <fullName evidence="1">Pyridoxamine 5'-phosphate oxidase</fullName>
    </submittedName>
</protein>
<name>W9GD04_9MICO</name>
<proteinExistence type="predicted"/>